<accession>A0A0H5CGW4</accession>
<evidence type="ECO:0000313" key="2">
    <source>
        <dbReference type="Proteomes" id="UP000038830"/>
    </source>
</evidence>
<gene>
    <name evidence="1" type="ORF">BN1211_4457</name>
</gene>
<sequence>MSAVNPSDLVSLKPAFFIHLDLAEPDAVVNNAKGTETVVMVDGGYAKSVDPETYPIGLGDHQGMGHSENLC</sequence>
<name>A0A0H5CGW4_CYBJN</name>
<proteinExistence type="predicted"/>
<dbReference type="EMBL" id="CDQK01000005">
    <property type="protein sequence ID" value="CEP23799.1"/>
    <property type="molecule type" value="Genomic_DNA"/>
</dbReference>
<dbReference type="Proteomes" id="UP000038830">
    <property type="component" value="Unassembled WGS sequence"/>
</dbReference>
<reference evidence="2" key="1">
    <citation type="journal article" date="2015" name="J. Biotechnol.">
        <title>The structure of the Cyberlindnera jadinii genome and its relation to Candida utilis analyzed by the occurrence of single nucleotide polymorphisms.</title>
        <authorList>
            <person name="Rupp O."/>
            <person name="Brinkrolf K."/>
            <person name="Buerth C."/>
            <person name="Kunigo M."/>
            <person name="Schneider J."/>
            <person name="Jaenicke S."/>
            <person name="Goesmann A."/>
            <person name="Puehler A."/>
            <person name="Jaeger K.-E."/>
            <person name="Ernst J.F."/>
        </authorList>
    </citation>
    <scope>NUCLEOTIDE SEQUENCE [LARGE SCALE GENOMIC DNA]</scope>
    <source>
        <strain evidence="2">ATCC 18201 / CBS 1600 / BCRC 20928 / JCM 3617 / NBRC 0987 / NRRL Y-1542</strain>
    </source>
</reference>
<dbReference type="AlphaFoldDB" id="A0A0H5CGW4"/>
<protein>
    <submittedName>
        <fullName evidence="1">Uncharacterized protein</fullName>
    </submittedName>
</protein>
<evidence type="ECO:0000313" key="1">
    <source>
        <dbReference type="EMBL" id="CEP23799.1"/>
    </source>
</evidence>
<organism evidence="1 2">
    <name type="scientific">Cyberlindnera jadinii (strain ATCC 18201 / CBS 1600 / BCRC 20928 / JCM 3617 / NBRC 0987 / NRRL Y-1542)</name>
    <name type="common">Torula yeast</name>
    <name type="synonym">Candida utilis</name>
    <dbReference type="NCBI Taxonomy" id="983966"/>
    <lineage>
        <taxon>Eukaryota</taxon>
        <taxon>Fungi</taxon>
        <taxon>Dikarya</taxon>
        <taxon>Ascomycota</taxon>
        <taxon>Saccharomycotina</taxon>
        <taxon>Saccharomycetes</taxon>
        <taxon>Phaffomycetales</taxon>
        <taxon>Phaffomycetaceae</taxon>
        <taxon>Cyberlindnera</taxon>
    </lineage>
</organism>